<organism evidence="1 2">
    <name type="scientific">Panagrolaimus sp. PS1159</name>
    <dbReference type="NCBI Taxonomy" id="55785"/>
    <lineage>
        <taxon>Eukaryota</taxon>
        <taxon>Metazoa</taxon>
        <taxon>Ecdysozoa</taxon>
        <taxon>Nematoda</taxon>
        <taxon>Chromadorea</taxon>
        <taxon>Rhabditida</taxon>
        <taxon>Tylenchina</taxon>
        <taxon>Panagrolaimomorpha</taxon>
        <taxon>Panagrolaimoidea</taxon>
        <taxon>Panagrolaimidae</taxon>
        <taxon>Panagrolaimus</taxon>
    </lineage>
</organism>
<accession>A0AC35GCS4</accession>
<evidence type="ECO:0000313" key="1">
    <source>
        <dbReference type="Proteomes" id="UP000887580"/>
    </source>
</evidence>
<protein>
    <submittedName>
        <fullName evidence="2">Ig-like domain-containing protein</fullName>
    </submittedName>
</protein>
<dbReference type="WBParaSite" id="PS1159_v2.g3695.t1">
    <property type="protein sequence ID" value="PS1159_v2.g3695.t1"/>
    <property type="gene ID" value="PS1159_v2.g3695"/>
</dbReference>
<sequence>MVPLQDKRALIGQNVQLECQIEGHPDPVIKWLKDGHNVTSCPDYEMTQNGKKHALVIRTAQGADCGRFTIQAMNAAGIKQSTCMLIVAPAPTPIPGGSMSIS</sequence>
<proteinExistence type="predicted"/>
<name>A0AC35GCS4_9BILA</name>
<reference evidence="2" key="1">
    <citation type="submission" date="2022-11" db="UniProtKB">
        <authorList>
            <consortium name="WormBaseParasite"/>
        </authorList>
    </citation>
    <scope>IDENTIFICATION</scope>
</reference>
<evidence type="ECO:0000313" key="2">
    <source>
        <dbReference type="WBParaSite" id="PS1159_v2.g3695.t1"/>
    </source>
</evidence>
<dbReference type="Proteomes" id="UP000887580">
    <property type="component" value="Unplaced"/>
</dbReference>